<evidence type="ECO:0000313" key="9">
    <source>
        <dbReference type="Proteomes" id="UP001199642"/>
    </source>
</evidence>
<organism evidence="8 9">
    <name type="scientific">Microbacterium resistens</name>
    <dbReference type="NCBI Taxonomy" id="156977"/>
    <lineage>
        <taxon>Bacteria</taxon>
        <taxon>Bacillati</taxon>
        <taxon>Actinomycetota</taxon>
        <taxon>Actinomycetes</taxon>
        <taxon>Micrococcales</taxon>
        <taxon>Microbacteriaceae</taxon>
        <taxon>Microbacterium</taxon>
    </lineage>
</organism>
<keyword evidence="3 6" id="KW-1133">Transmembrane helix</keyword>
<dbReference type="InterPro" id="IPR051784">
    <property type="entry name" value="Nod_factor_ABC_transporter"/>
</dbReference>
<evidence type="ECO:0000313" key="8">
    <source>
        <dbReference type="EMBL" id="UGS25152.1"/>
    </source>
</evidence>
<keyword evidence="9" id="KW-1185">Reference proteome</keyword>
<dbReference type="EMBL" id="CP082781">
    <property type="protein sequence ID" value="UGS25152.1"/>
    <property type="molecule type" value="Genomic_DNA"/>
</dbReference>
<dbReference type="PANTHER" id="PTHR43229">
    <property type="entry name" value="NODULATION PROTEIN J"/>
    <property type="match status" value="1"/>
</dbReference>
<dbReference type="InterPro" id="IPR047817">
    <property type="entry name" value="ABC2_TM_bact-type"/>
</dbReference>
<keyword evidence="4 6" id="KW-0472">Membrane</keyword>
<gene>
    <name evidence="8" type="ORF">K8F61_10615</name>
</gene>
<feature type="transmembrane region" description="Helical" evidence="6">
    <location>
        <begin position="78"/>
        <end position="99"/>
    </location>
</feature>
<accession>A0ABY3RNG7</accession>
<dbReference type="Proteomes" id="UP001199642">
    <property type="component" value="Chromosome"/>
</dbReference>
<comment type="similarity">
    <text evidence="6">Belongs to the ABC-2 integral membrane protein family.</text>
</comment>
<evidence type="ECO:0000256" key="5">
    <source>
        <dbReference type="ARBA" id="ARBA00023251"/>
    </source>
</evidence>
<feature type="transmembrane region" description="Helical" evidence="6">
    <location>
        <begin position="159"/>
        <end position="181"/>
    </location>
</feature>
<evidence type="ECO:0000259" key="7">
    <source>
        <dbReference type="PROSITE" id="PS51012"/>
    </source>
</evidence>
<feature type="transmembrane region" description="Helical" evidence="6">
    <location>
        <begin position="119"/>
        <end position="147"/>
    </location>
</feature>
<feature type="domain" description="ABC transmembrane type-2" evidence="7">
    <location>
        <begin position="43"/>
        <end position="277"/>
    </location>
</feature>
<protein>
    <recommendedName>
        <fullName evidence="6">Transport permease protein</fullName>
    </recommendedName>
</protein>
<feature type="transmembrane region" description="Helical" evidence="6">
    <location>
        <begin position="42"/>
        <end position="66"/>
    </location>
</feature>
<feature type="transmembrane region" description="Helical" evidence="6">
    <location>
        <begin position="251"/>
        <end position="271"/>
    </location>
</feature>
<name>A0ABY3RNG7_9MICO</name>
<evidence type="ECO:0000256" key="4">
    <source>
        <dbReference type="ARBA" id="ARBA00023136"/>
    </source>
</evidence>
<proteinExistence type="inferred from homology"/>
<evidence type="ECO:0000256" key="2">
    <source>
        <dbReference type="ARBA" id="ARBA00022692"/>
    </source>
</evidence>
<dbReference type="Pfam" id="PF01061">
    <property type="entry name" value="ABC2_membrane"/>
    <property type="match status" value="1"/>
</dbReference>
<dbReference type="InterPro" id="IPR013525">
    <property type="entry name" value="ABC2_TM"/>
</dbReference>
<keyword evidence="5" id="KW-0046">Antibiotic resistance</keyword>
<keyword evidence="6" id="KW-0813">Transport</keyword>
<dbReference type="PROSITE" id="PS51012">
    <property type="entry name" value="ABC_TM2"/>
    <property type="match status" value="1"/>
</dbReference>
<dbReference type="PIRSF" id="PIRSF006648">
    <property type="entry name" value="DrrB"/>
    <property type="match status" value="1"/>
</dbReference>
<evidence type="ECO:0000256" key="3">
    <source>
        <dbReference type="ARBA" id="ARBA00022989"/>
    </source>
</evidence>
<comment type="subcellular location">
    <subcellularLocation>
        <location evidence="6">Cell membrane</location>
        <topology evidence="6">Multi-pass membrane protein</topology>
    </subcellularLocation>
    <subcellularLocation>
        <location evidence="1">Membrane</location>
        <topology evidence="1">Multi-pass membrane protein</topology>
    </subcellularLocation>
</comment>
<reference evidence="8 9" key="1">
    <citation type="submission" date="2023-01" db="EMBL/GenBank/DDBJ databases">
        <title>Characterization of estradiol degrading bacteria Microbacterium sp. MZT7 and reveal degrading genes through genome analysis.</title>
        <authorList>
            <person name="Hao P."/>
            <person name="Gao Y."/>
        </authorList>
    </citation>
    <scope>NUCLEOTIDE SEQUENCE [LARGE SCALE GENOMIC DNA]</scope>
    <source>
        <strain evidence="8 9">MZT7</strain>
    </source>
</reference>
<dbReference type="PANTHER" id="PTHR43229:SF2">
    <property type="entry name" value="NODULATION PROTEIN J"/>
    <property type="match status" value="1"/>
</dbReference>
<feature type="transmembrane region" description="Helical" evidence="6">
    <location>
        <begin position="188"/>
        <end position="207"/>
    </location>
</feature>
<evidence type="ECO:0000256" key="1">
    <source>
        <dbReference type="ARBA" id="ARBA00004141"/>
    </source>
</evidence>
<dbReference type="InterPro" id="IPR000412">
    <property type="entry name" value="ABC_2_transport"/>
</dbReference>
<keyword evidence="2 6" id="KW-0812">Transmembrane</keyword>
<evidence type="ECO:0000256" key="6">
    <source>
        <dbReference type="RuleBase" id="RU361157"/>
    </source>
</evidence>
<dbReference type="RefSeq" id="WP_231818972.1">
    <property type="nucleotide sequence ID" value="NZ_CP082781.1"/>
</dbReference>
<keyword evidence="6" id="KW-1003">Cell membrane</keyword>
<sequence>MSAPAPAPAPVLPDASESSFARAVADTWTITRRDLQHWRHLLGARVFGWLWPIILMALFLGLIGGALSGEVGGRYIDFVMPGVLAMTVFLGLEGTMAAVSQDASRGITDRFRSLPMSGIAVVGGRCVADLLDSLITLGVVVAGGLLFGWRPDTTVPQALAVGGLLLLLRVAMLWVGIFVGLKASTPEALMPVNLLVWPILFFSSVFVDTSTMPRWLGLIAEANPLSATATTVRGLLGAPVVGGEGWLVDNAPLLAIVWPLLIIAVFLPLAVSSYRHLRR</sequence>